<dbReference type="RefSeq" id="WP_084288820.1">
    <property type="nucleotide sequence ID" value="NZ_FWYB01000003.1"/>
</dbReference>
<dbReference type="InterPro" id="IPR036116">
    <property type="entry name" value="FN3_sf"/>
</dbReference>
<evidence type="ECO:0000259" key="1">
    <source>
        <dbReference type="Pfam" id="PF16323"/>
    </source>
</evidence>
<sequence>MKRLINRLFIGMLVVMTTQACKESETSTIVNDGVAPGPVTGLTVTNLSGAATIKYNLPSDPDVLYVKAVYKTKQGIERETKVSYYNNTITVVGFADTDGYEVKLYAIDKGGNTSQPTSVTVNPLMPPFRIIRNSLGVISNFGGIDVSFENATQADVAIVVIAPNALGDYTAVNTNYTTLKKGVFYTRDLKAEETKFGIYVRDRWGNISDTLQTTLTPIYEERLDRKLMKGISLPSDPGLAYGGSLNGVFDGSVTGGTYHSNDAARMPQQFTYDMGVTAKLSRLAWWMRPDGGGYYAIHAPRKIEIWGSNAPNPDGSYDGWTKLVDYEQIKPSGLPVGQLTTADNDAAKAGETVLIPLDAPKVRYIRFKTLTNWSGGTYVCFYELAMWGNPKQ</sequence>
<evidence type="ECO:0000259" key="2">
    <source>
        <dbReference type="Pfam" id="PF16391"/>
    </source>
</evidence>
<dbReference type="SUPFAM" id="SSF49785">
    <property type="entry name" value="Galactose-binding domain-like"/>
    <property type="match status" value="1"/>
</dbReference>
<dbReference type="InterPro" id="IPR008979">
    <property type="entry name" value="Galactose-bd-like_sf"/>
</dbReference>
<gene>
    <name evidence="4" type="ORF">SAMN04488101_10323</name>
</gene>
<organism evidence="4 5">
    <name type="scientific">Pedobacter nyackensis</name>
    <dbReference type="NCBI Taxonomy" id="475255"/>
    <lineage>
        <taxon>Bacteria</taxon>
        <taxon>Pseudomonadati</taxon>
        <taxon>Bacteroidota</taxon>
        <taxon>Sphingobacteriia</taxon>
        <taxon>Sphingobacteriales</taxon>
        <taxon>Sphingobacteriaceae</taxon>
        <taxon>Pedobacter</taxon>
    </lineage>
</organism>
<feature type="domain" description="DUF5000" evidence="2">
    <location>
        <begin position="249"/>
        <end position="388"/>
    </location>
</feature>
<dbReference type="EMBL" id="FWYB01000003">
    <property type="protein sequence ID" value="SMC78654.1"/>
    <property type="molecule type" value="Genomic_DNA"/>
</dbReference>
<accession>A0A1W2C0W4</accession>
<dbReference type="InterPro" id="IPR013783">
    <property type="entry name" value="Ig-like_fold"/>
</dbReference>
<dbReference type="Pfam" id="PF17166">
    <property type="entry name" value="DUF5126"/>
    <property type="match status" value="1"/>
</dbReference>
<dbReference type="InterPro" id="IPR032164">
    <property type="entry name" value="DUF5000"/>
</dbReference>
<evidence type="ECO:0000259" key="3">
    <source>
        <dbReference type="Pfam" id="PF17166"/>
    </source>
</evidence>
<dbReference type="SUPFAM" id="SSF49265">
    <property type="entry name" value="Fibronectin type III"/>
    <property type="match status" value="1"/>
</dbReference>
<proteinExistence type="predicted"/>
<feature type="domain" description="DUF5126" evidence="3">
    <location>
        <begin position="125"/>
        <end position="225"/>
    </location>
</feature>
<dbReference type="InterPro" id="IPR032527">
    <property type="entry name" value="DUF4959"/>
</dbReference>
<evidence type="ECO:0000313" key="4">
    <source>
        <dbReference type="EMBL" id="SMC78654.1"/>
    </source>
</evidence>
<dbReference type="Gene3D" id="2.60.120.260">
    <property type="entry name" value="Galactose-binding domain-like"/>
    <property type="match status" value="1"/>
</dbReference>
<dbReference type="PROSITE" id="PS51257">
    <property type="entry name" value="PROKAR_LIPOPROTEIN"/>
    <property type="match status" value="1"/>
</dbReference>
<keyword evidence="5" id="KW-1185">Reference proteome</keyword>
<dbReference type="Proteomes" id="UP000192678">
    <property type="component" value="Unassembled WGS sequence"/>
</dbReference>
<dbReference type="Gene3D" id="2.60.40.10">
    <property type="entry name" value="Immunoglobulins"/>
    <property type="match status" value="1"/>
</dbReference>
<evidence type="ECO:0008006" key="6">
    <source>
        <dbReference type="Google" id="ProtNLM"/>
    </source>
</evidence>
<dbReference type="InterPro" id="IPR033431">
    <property type="entry name" value="DUF5126"/>
</dbReference>
<evidence type="ECO:0000313" key="5">
    <source>
        <dbReference type="Proteomes" id="UP000192678"/>
    </source>
</evidence>
<protein>
    <recommendedName>
        <fullName evidence="6">Fibronectin type-III domain-containing protein</fullName>
    </recommendedName>
</protein>
<dbReference type="Pfam" id="PF16391">
    <property type="entry name" value="DUF5000"/>
    <property type="match status" value="1"/>
</dbReference>
<name>A0A1W2C0W4_9SPHI</name>
<reference evidence="4 5" key="1">
    <citation type="submission" date="2017-04" db="EMBL/GenBank/DDBJ databases">
        <authorList>
            <person name="Afonso C.L."/>
            <person name="Miller P.J."/>
            <person name="Scott M.A."/>
            <person name="Spackman E."/>
            <person name="Goraichik I."/>
            <person name="Dimitrov K.M."/>
            <person name="Suarez D.L."/>
            <person name="Swayne D.E."/>
        </authorList>
    </citation>
    <scope>NUCLEOTIDE SEQUENCE [LARGE SCALE GENOMIC DNA]</scope>
    <source>
        <strain evidence="4 5">DSM 19625</strain>
    </source>
</reference>
<dbReference type="OrthoDB" id="1312186at2"/>
<dbReference type="AlphaFoldDB" id="A0A1W2C0W4"/>
<dbReference type="Pfam" id="PF16323">
    <property type="entry name" value="DUF4959"/>
    <property type="match status" value="1"/>
</dbReference>
<feature type="domain" description="DUF4959" evidence="1">
    <location>
        <begin position="20"/>
        <end position="123"/>
    </location>
</feature>
<dbReference type="STRING" id="475255.SAMN04488101_10323"/>